<evidence type="ECO:0000256" key="1">
    <source>
        <dbReference type="ARBA" id="ARBA00009156"/>
    </source>
</evidence>
<dbReference type="Pfam" id="PF02782">
    <property type="entry name" value="FGGY_C"/>
    <property type="match status" value="1"/>
</dbReference>
<evidence type="ECO:0000259" key="4">
    <source>
        <dbReference type="Pfam" id="PF02782"/>
    </source>
</evidence>
<dbReference type="Proteomes" id="UP000593591">
    <property type="component" value="Chromosome"/>
</dbReference>
<reference evidence="6 8" key="1">
    <citation type="submission" date="2018-08" db="EMBL/GenBank/DDBJ databases">
        <title>The first complete genome of Treponema rectale (CHPAT), a commensal spirochete of the bovine rectum.</title>
        <authorList>
            <person name="Staton G.J."/>
            <person name="Clegg S.R."/>
            <person name="Carter S.D."/>
            <person name="Radford A.D."/>
            <person name="Darby A."/>
            <person name="Hall N."/>
            <person name="Birtles R.J."/>
            <person name="Evans N.J."/>
        </authorList>
    </citation>
    <scope>NUCLEOTIDE SEQUENCE [LARGE SCALE GENOMIC DNA]</scope>
    <source>
        <strain evidence="6 8">CHPA</strain>
    </source>
</reference>
<dbReference type="InterPro" id="IPR018485">
    <property type="entry name" value="FGGY_C"/>
</dbReference>
<evidence type="ECO:0000313" key="8">
    <source>
        <dbReference type="Proteomes" id="UP000593591"/>
    </source>
</evidence>
<proteinExistence type="inferred from homology"/>
<dbReference type="KEGG" id="trc:DYE49_09750"/>
<dbReference type="PANTHER" id="PTHR43095">
    <property type="entry name" value="SUGAR KINASE"/>
    <property type="match status" value="1"/>
</dbReference>
<accession>A0A840SET7</accession>
<feature type="domain" description="Carbohydrate kinase FGGY C-terminal" evidence="4">
    <location>
        <begin position="318"/>
        <end position="387"/>
    </location>
</feature>
<name>A0A840SET7_9SPIR</name>
<keyword evidence="7" id="KW-1185">Reference proteome</keyword>
<dbReference type="AlphaFoldDB" id="A0A840SET7"/>
<reference evidence="5 7" key="2">
    <citation type="submission" date="2020-08" db="EMBL/GenBank/DDBJ databases">
        <title>Genomic Encyclopedia of Type Strains, Phase IV (KMG-IV): sequencing the most valuable type-strain genomes for metagenomic binning, comparative biology and taxonomic classification.</title>
        <authorList>
            <person name="Goeker M."/>
        </authorList>
    </citation>
    <scope>NUCLEOTIDE SEQUENCE [LARGE SCALE GENOMIC DNA]</scope>
    <source>
        <strain evidence="5 7">DSM 103679</strain>
    </source>
</reference>
<evidence type="ECO:0000313" key="5">
    <source>
        <dbReference type="EMBL" id="MBB5219404.1"/>
    </source>
</evidence>
<dbReference type="CDD" id="cd00366">
    <property type="entry name" value="ASKHA_NBD_FGGY"/>
    <property type="match status" value="1"/>
</dbReference>
<dbReference type="Proteomes" id="UP000578697">
    <property type="component" value="Unassembled WGS sequence"/>
</dbReference>
<dbReference type="InterPro" id="IPR050406">
    <property type="entry name" value="FGGY_Carb_Kinase"/>
</dbReference>
<organism evidence="5 7">
    <name type="scientific">Treponema rectale</name>
    <dbReference type="NCBI Taxonomy" id="744512"/>
    <lineage>
        <taxon>Bacteria</taxon>
        <taxon>Pseudomonadati</taxon>
        <taxon>Spirochaetota</taxon>
        <taxon>Spirochaetia</taxon>
        <taxon>Spirochaetales</taxon>
        <taxon>Treponemataceae</taxon>
        <taxon>Treponema</taxon>
    </lineage>
</organism>
<comment type="similarity">
    <text evidence="1">Belongs to the FGGY kinase family.</text>
</comment>
<dbReference type="InterPro" id="IPR043129">
    <property type="entry name" value="ATPase_NBD"/>
</dbReference>
<evidence type="ECO:0000313" key="6">
    <source>
        <dbReference type="EMBL" id="QOS40716.1"/>
    </source>
</evidence>
<dbReference type="GO" id="GO:0016301">
    <property type="term" value="F:kinase activity"/>
    <property type="evidence" value="ECO:0007669"/>
    <property type="project" value="UniProtKB-KW"/>
</dbReference>
<protein>
    <submittedName>
        <fullName evidence="5">Sugar (Pentulose or hexulose) kinase</fullName>
    </submittedName>
</protein>
<dbReference type="PANTHER" id="PTHR43095:SF5">
    <property type="entry name" value="XYLULOSE KINASE"/>
    <property type="match status" value="1"/>
</dbReference>
<dbReference type="EMBL" id="CP031517">
    <property type="protein sequence ID" value="QOS40716.1"/>
    <property type="molecule type" value="Genomic_DNA"/>
</dbReference>
<dbReference type="GO" id="GO:0005975">
    <property type="term" value="P:carbohydrate metabolic process"/>
    <property type="evidence" value="ECO:0007669"/>
    <property type="project" value="InterPro"/>
</dbReference>
<sequence>MKNVLCADIGTSSLKAAVISEDGSVLAYSRRKFLLKSTKYASKEWFPSLVNACQEMFANNPDVKVNAICISGNGPTLTASTGETLLWNEDADESISYSGKSLFIPRLLTFKNRMPDIWNSAETIFSSTEYMIYLLTESKVTIIPENRFVDFWWNRDELLKSGFTEADCKKLPQFYFSGSMAGRLTRKAESFFSFENNGITEGTPVYCGAPDFVCALAGTATLNPGVLCDRAGSSEGINLCTPSPIFSDKIRTMPSVVPGLWNAAVLYKESGSRYSAFKKKVEREAGHEFEHNDLVHKCLTADGSDPTYSDGKYLLTQIALDVRNAIDILKDASKNASFDFPKEITITGGQAANDEWNQLKANITGLTIKVPLCHDAELTGCAVFAFTGMKVFENITQASMTLSKAAKVFTPQDEQKAGI</sequence>
<dbReference type="RefSeq" id="WP_184652811.1">
    <property type="nucleotide sequence ID" value="NZ_JACHFR010000002.1"/>
</dbReference>
<evidence type="ECO:0000313" key="7">
    <source>
        <dbReference type="Proteomes" id="UP000578697"/>
    </source>
</evidence>
<evidence type="ECO:0000256" key="2">
    <source>
        <dbReference type="ARBA" id="ARBA00022679"/>
    </source>
</evidence>
<gene>
    <name evidence="6" type="ORF">DYE49_09750</name>
    <name evidence="5" type="ORF">HNP77_001773</name>
</gene>
<dbReference type="SUPFAM" id="SSF53067">
    <property type="entry name" value="Actin-like ATPase domain"/>
    <property type="match status" value="2"/>
</dbReference>
<keyword evidence="2" id="KW-0808">Transferase</keyword>
<evidence type="ECO:0000256" key="3">
    <source>
        <dbReference type="ARBA" id="ARBA00022777"/>
    </source>
</evidence>
<dbReference type="EMBL" id="JACHFR010000002">
    <property type="protein sequence ID" value="MBB5219404.1"/>
    <property type="molecule type" value="Genomic_DNA"/>
</dbReference>
<keyword evidence="3 5" id="KW-0418">Kinase</keyword>
<dbReference type="Gene3D" id="3.30.420.40">
    <property type="match status" value="4"/>
</dbReference>